<keyword evidence="1" id="KW-0812">Transmembrane</keyword>
<gene>
    <name evidence="2" type="ORF">MMF98_03060</name>
</gene>
<comment type="caution">
    <text evidence="2">The sequence shown here is derived from an EMBL/GenBank/DDBJ whole genome shotgun (WGS) entry which is preliminary data.</text>
</comment>
<feature type="transmembrane region" description="Helical" evidence="1">
    <location>
        <begin position="67"/>
        <end position="85"/>
    </location>
</feature>
<dbReference type="EMBL" id="JALGBI010000001">
    <property type="protein sequence ID" value="MCJ0762183.1"/>
    <property type="molecule type" value="Genomic_DNA"/>
</dbReference>
<proteinExistence type="predicted"/>
<dbReference type="RefSeq" id="WP_243304211.1">
    <property type="nucleotide sequence ID" value="NZ_JALGBI010000001.1"/>
</dbReference>
<sequence>MRLRPSLVAYGLAAALFASLAVVFSVNFQSSPVSGEPTIGPGAASLLWLAVFFVPPLVIASRAKVHGALYGIAIGLVPLAVALLIGYSVPLLMALFFYAAAPMGGYLGQRLARRPLSVG</sequence>
<dbReference type="AlphaFoldDB" id="A0A9X2AL20"/>
<feature type="transmembrane region" description="Helical" evidence="1">
    <location>
        <begin position="91"/>
        <end position="108"/>
    </location>
</feature>
<feature type="transmembrane region" description="Helical" evidence="1">
    <location>
        <begin position="7"/>
        <end position="26"/>
    </location>
</feature>
<name>A0A9X2AL20_9BURK</name>
<feature type="transmembrane region" description="Helical" evidence="1">
    <location>
        <begin position="38"/>
        <end position="60"/>
    </location>
</feature>
<evidence type="ECO:0000313" key="2">
    <source>
        <dbReference type="EMBL" id="MCJ0762183.1"/>
    </source>
</evidence>
<keyword evidence="3" id="KW-1185">Reference proteome</keyword>
<evidence type="ECO:0000313" key="3">
    <source>
        <dbReference type="Proteomes" id="UP001139447"/>
    </source>
</evidence>
<evidence type="ECO:0000256" key="1">
    <source>
        <dbReference type="SAM" id="Phobius"/>
    </source>
</evidence>
<keyword evidence="1" id="KW-1133">Transmembrane helix</keyword>
<reference evidence="2" key="1">
    <citation type="submission" date="2022-03" db="EMBL/GenBank/DDBJ databases">
        <authorList>
            <person name="Woo C.Y."/>
        </authorList>
    </citation>
    <scope>NUCLEOTIDE SEQUENCE</scope>
    <source>
        <strain evidence="2">CYS-02</strain>
    </source>
</reference>
<keyword evidence="1" id="KW-0472">Membrane</keyword>
<accession>A0A9X2AL20</accession>
<protein>
    <submittedName>
        <fullName evidence="2">Uncharacterized protein</fullName>
    </submittedName>
</protein>
<dbReference type="Proteomes" id="UP001139447">
    <property type="component" value="Unassembled WGS sequence"/>
</dbReference>
<organism evidence="2 3">
    <name type="scientific">Variovorax terrae</name>
    <dbReference type="NCBI Taxonomy" id="2923278"/>
    <lineage>
        <taxon>Bacteria</taxon>
        <taxon>Pseudomonadati</taxon>
        <taxon>Pseudomonadota</taxon>
        <taxon>Betaproteobacteria</taxon>
        <taxon>Burkholderiales</taxon>
        <taxon>Comamonadaceae</taxon>
        <taxon>Variovorax</taxon>
    </lineage>
</organism>